<organism evidence="2 3">
    <name type="scientific">Eubacterium maltosivorans</name>
    <dbReference type="NCBI Taxonomy" id="2041044"/>
    <lineage>
        <taxon>Bacteria</taxon>
        <taxon>Bacillati</taxon>
        <taxon>Bacillota</taxon>
        <taxon>Clostridia</taxon>
        <taxon>Eubacteriales</taxon>
        <taxon>Eubacteriaceae</taxon>
        <taxon>Eubacterium</taxon>
    </lineage>
</organism>
<dbReference type="Proteomes" id="UP000218387">
    <property type="component" value="Chromosome"/>
</dbReference>
<proteinExistence type="predicted"/>
<sequence>MKKSVQKKQNTFSKKTAEKGAVPCGQNNHGSQREHFVVKLPEKVKRILQSYHKLEHSAYGKVDTICVGGRKVFYATTDVERVLGFKKAGRFTSRHFNGLGVRVLPIPHPGNPERVQYKNFVDETGLRKMLDAKRRTVKRTKRDRRLFGKWDALCGWLFSCEPQRAGLEVRCNVSVPVVLKVD</sequence>
<evidence type="ECO:0000313" key="2">
    <source>
        <dbReference type="EMBL" id="QCT70585.1"/>
    </source>
</evidence>
<protein>
    <submittedName>
        <fullName evidence="2">Uncharacterized protein</fullName>
    </submittedName>
</protein>
<dbReference type="KEGG" id="emt:CPZ25_004350"/>
<dbReference type="RefSeq" id="WP_096919743.1">
    <property type="nucleotide sequence ID" value="NZ_CP029487.1"/>
</dbReference>
<evidence type="ECO:0000256" key="1">
    <source>
        <dbReference type="SAM" id="MobiDB-lite"/>
    </source>
</evidence>
<evidence type="ECO:0000313" key="3">
    <source>
        <dbReference type="Proteomes" id="UP000218387"/>
    </source>
</evidence>
<feature type="region of interest" description="Disordered" evidence="1">
    <location>
        <begin position="1"/>
        <end position="33"/>
    </location>
</feature>
<dbReference type="EMBL" id="CP029487">
    <property type="protein sequence ID" value="QCT70585.1"/>
    <property type="molecule type" value="Genomic_DNA"/>
</dbReference>
<keyword evidence="3" id="KW-1185">Reference proteome</keyword>
<accession>A0A4P9C7J7</accession>
<dbReference type="AlphaFoldDB" id="A0A4P9C7J7"/>
<reference evidence="2 3" key="1">
    <citation type="submission" date="2018-05" db="EMBL/GenBank/DDBJ databases">
        <title>Genome comparison of Eubacterium sp.</title>
        <authorList>
            <person name="Feng Y."/>
            <person name="Sanchez-Andrea I."/>
            <person name="Stams A.J.M."/>
            <person name="De Vos W.M."/>
        </authorList>
    </citation>
    <scope>NUCLEOTIDE SEQUENCE [LARGE SCALE GENOMIC DNA]</scope>
    <source>
        <strain evidence="2 3">YI</strain>
    </source>
</reference>
<name>A0A4P9C7J7_EUBML</name>
<gene>
    <name evidence="2" type="ORF">CPZ25_004350</name>
</gene>